<feature type="transmembrane region" description="Helical" evidence="1">
    <location>
        <begin position="114"/>
        <end position="135"/>
    </location>
</feature>
<reference evidence="2 3" key="1">
    <citation type="journal article" date="2000" name="DNA Res.">
        <title>Complete genome structure of the nitrogen-fixing symbiotic bacterium Mesorhizobium loti.</title>
        <authorList>
            <person name="Kaneko T."/>
            <person name="Nakamura Y."/>
            <person name="Sato S."/>
            <person name="Asamizu E."/>
            <person name="Kato T."/>
            <person name="Sasamoto S."/>
            <person name="Watanabe A."/>
            <person name="Idesawa K."/>
            <person name="Ishikawa A."/>
            <person name="Kawashima K."/>
            <person name="Kimura T."/>
            <person name="Kishida Y."/>
            <person name="Kiyokawa C."/>
            <person name="Kohara M."/>
            <person name="Matsumoto M."/>
            <person name="Matsuno A."/>
            <person name="Mochizuki Y."/>
            <person name="Nakayama S."/>
            <person name="Nakazaki N."/>
            <person name="Shimpo S."/>
            <person name="Sugimoto M."/>
            <person name="Takeuchi C."/>
            <person name="Yamada M."/>
            <person name="Tabata S."/>
        </authorList>
    </citation>
    <scope>NUCLEOTIDE SEQUENCE [LARGE SCALE GENOMIC DNA]</scope>
    <source>
        <strain evidence="3">LMG 29417 / CECT 9101 / MAFF 303099</strain>
    </source>
</reference>
<accession>Q98CH1</accession>
<keyword evidence="1" id="KW-1133">Transmembrane helix</keyword>
<organism evidence="2 3">
    <name type="scientific">Mesorhizobium japonicum (strain LMG 29417 / CECT 9101 / MAFF 303099)</name>
    <name type="common">Mesorhizobium loti (strain MAFF 303099)</name>
    <dbReference type="NCBI Taxonomy" id="266835"/>
    <lineage>
        <taxon>Bacteria</taxon>
        <taxon>Pseudomonadati</taxon>
        <taxon>Pseudomonadota</taxon>
        <taxon>Alphaproteobacteria</taxon>
        <taxon>Hyphomicrobiales</taxon>
        <taxon>Phyllobacteriaceae</taxon>
        <taxon>Mesorhizobium</taxon>
    </lineage>
</organism>
<dbReference type="eggNOG" id="COG1018">
    <property type="taxonomic scope" value="Bacteria"/>
</dbReference>
<sequence length="155" mass="16398">MEMKMKTKIHAAAGVVALITVSAFWLSTATAELLGDTAAIATVKNCVLAGMAVLIPAMIIAGASGFSLGKGWKSPVVARKKWRMRIIAANGLLVLVPSAFLLSSFAAAGRFDNFFMIVQTIELVAGATNIALLSLNMRDGLSLRRKPLRLTAPAR</sequence>
<dbReference type="HOGENOM" id="CLU_144109_0_0_5"/>
<evidence type="ECO:0000313" key="2">
    <source>
        <dbReference type="EMBL" id="BAB51650.1"/>
    </source>
</evidence>
<feature type="transmembrane region" description="Helical" evidence="1">
    <location>
        <begin position="47"/>
        <end position="66"/>
    </location>
</feature>
<evidence type="ECO:0000256" key="1">
    <source>
        <dbReference type="SAM" id="Phobius"/>
    </source>
</evidence>
<evidence type="ECO:0000313" key="3">
    <source>
        <dbReference type="Proteomes" id="UP000000552"/>
    </source>
</evidence>
<keyword evidence="1" id="KW-0472">Membrane</keyword>
<gene>
    <name evidence="2" type="ordered locus">mlr5153</name>
</gene>
<protein>
    <submittedName>
        <fullName evidence="2">Mlr5153 protein</fullName>
    </submittedName>
</protein>
<feature type="transmembrane region" description="Helical" evidence="1">
    <location>
        <begin position="87"/>
        <end position="108"/>
    </location>
</feature>
<keyword evidence="1" id="KW-0812">Transmembrane</keyword>
<dbReference type="EMBL" id="BA000012">
    <property type="protein sequence ID" value="BAB51650.1"/>
    <property type="molecule type" value="Genomic_DNA"/>
</dbReference>
<proteinExistence type="predicted"/>
<dbReference type="Proteomes" id="UP000000552">
    <property type="component" value="Chromosome"/>
</dbReference>
<dbReference type="KEGG" id="mlo:mlr5153"/>
<name>Q98CH1_RHILO</name>
<dbReference type="AlphaFoldDB" id="Q98CH1"/>